<organism evidence="2 3">
    <name type="scientific">Triticum urartu</name>
    <name type="common">Red wild einkorn</name>
    <name type="synonym">Crithodium urartu</name>
    <dbReference type="NCBI Taxonomy" id="4572"/>
    <lineage>
        <taxon>Eukaryota</taxon>
        <taxon>Viridiplantae</taxon>
        <taxon>Streptophyta</taxon>
        <taxon>Embryophyta</taxon>
        <taxon>Tracheophyta</taxon>
        <taxon>Spermatophyta</taxon>
        <taxon>Magnoliopsida</taxon>
        <taxon>Liliopsida</taxon>
        <taxon>Poales</taxon>
        <taxon>Poaceae</taxon>
        <taxon>BOP clade</taxon>
        <taxon>Pooideae</taxon>
        <taxon>Triticodae</taxon>
        <taxon>Triticeae</taxon>
        <taxon>Triticinae</taxon>
        <taxon>Triticum</taxon>
    </lineage>
</organism>
<name>A0A8R7R490_TRIUA</name>
<dbReference type="EnsemblPlants" id="TuG1812G0700003676.01.T01">
    <property type="protein sequence ID" value="TuG1812G0700003676.01.T01"/>
    <property type="gene ID" value="TuG1812G0700003676.01"/>
</dbReference>
<evidence type="ECO:0000313" key="2">
    <source>
        <dbReference type="EnsemblPlants" id="TuG1812G0700003676.01.T01"/>
    </source>
</evidence>
<feature type="region of interest" description="Disordered" evidence="1">
    <location>
        <begin position="360"/>
        <end position="379"/>
    </location>
</feature>
<evidence type="ECO:0000313" key="3">
    <source>
        <dbReference type="Proteomes" id="UP000015106"/>
    </source>
</evidence>
<evidence type="ECO:0000256" key="1">
    <source>
        <dbReference type="SAM" id="MobiDB-lite"/>
    </source>
</evidence>
<accession>A0A8R7R490</accession>
<dbReference type="Gramene" id="TuG1812G0700003676.01.T01">
    <property type="protein sequence ID" value="TuG1812G0700003676.01.T01"/>
    <property type="gene ID" value="TuG1812G0700003676.01"/>
</dbReference>
<dbReference type="Proteomes" id="UP000015106">
    <property type="component" value="Chromosome 7"/>
</dbReference>
<feature type="region of interest" description="Disordered" evidence="1">
    <location>
        <begin position="97"/>
        <end position="171"/>
    </location>
</feature>
<sequence length="471" mass="49854">MDRPRRLVPAGQRQRHRRHQPSLAPSSPPPTLVTARAHTLQLRQRDVIVVYATMPSPPWGNATTGCIAISSGAGTARAAAAFVPGLLQAHPLGPCAVAREGDQQGGGGARPAERSVPADGGLRARVRGDVPPRVPDAGPIHAVGDRAAARPLPRPRPGPRPHVQLRGHAGAARRRLPGHLRRAAALPLLQGRHLGRGPLPGLVLLGLAGGQHPSMGAAHEGDRQGERAAPLAGQGAVRVLEGQPSRVGSAPRPLPLQQRFRRRQRLERAAVRAGLGRRQPERLQGLQPGGAVPVQVQDLRAGAVVVGEREVHSRMRLADAGHRHALRGLLLPGARRRPPLLAHRPQGQVPRGQVRRRLGERASGAGPAHGQGGQRVREGGDEHGLRLRLHVARAHPVRCPAPVQAHRAGERRGALPRVHGLLRPRPGQGVHDGVQGDVCGRIRAMHVAAAVHRQGGEGDGCEGRGCEKKSS</sequence>
<dbReference type="AlphaFoldDB" id="A0A8R7R490"/>
<reference evidence="2" key="3">
    <citation type="submission" date="2022-06" db="UniProtKB">
        <authorList>
            <consortium name="EnsemblPlants"/>
        </authorList>
    </citation>
    <scope>IDENTIFICATION</scope>
</reference>
<protein>
    <submittedName>
        <fullName evidence="2">Uncharacterized protein</fullName>
    </submittedName>
</protein>
<proteinExistence type="predicted"/>
<reference evidence="3" key="1">
    <citation type="journal article" date="2013" name="Nature">
        <title>Draft genome of the wheat A-genome progenitor Triticum urartu.</title>
        <authorList>
            <person name="Ling H.Q."/>
            <person name="Zhao S."/>
            <person name="Liu D."/>
            <person name="Wang J."/>
            <person name="Sun H."/>
            <person name="Zhang C."/>
            <person name="Fan H."/>
            <person name="Li D."/>
            <person name="Dong L."/>
            <person name="Tao Y."/>
            <person name="Gao C."/>
            <person name="Wu H."/>
            <person name="Li Y."/>
            <person name="Cui Y."/>
            <person name="Guo X."/>
            <person name="Zheng S."/>
            <person name="Wang B."/>
            <person name="Yu K."/>
            <person name="Liang Q."/>
            <person name="Yang W."/>
            <person name="Lou X."/>
            <person name="Chen J."/>
            <person name="Feng M."/>
            <person name="Jian J."/>
            <person name="Zhang X."/>
            <person name="Luo G."/>
            <person name="Jiang Y."/>
            <person name="Liu J."/>
            <person name="Wang Z."/>
            <person name="Sha Y."/>
            <person name="Zhang B."/>
            <person name="Wu H."/>
            <person name="Tang D."/>
            <person name="Shen Q."/>
            <person name="Xue P."/>
            <person name="Zou S."/>
            <person name="Wang X."/>
            <person name="Liu X."/>
            <person name="Wang F."/>
            <person name="Yang Y."/>
            <person name="An X."/>
            <person name="Dong Z."/>
            <person name="Zhang K."/>
            <person name="Zhang X."/>
            <person name="Luo M.C."/>
            <person name="Dvorak J."/>
            <person name="Tong Y."/>
            <person name="Wang J."/>
            <person name="Yang H."/>
            <person name="Li Z."/>
            <person name="Wang D."/>
            <person name="Zhang A."/>
            <person name="Wang J."/>
        </authorList>
    </citation>
    <scope>NUCLEOTIDE SEQUENCE</scope>
    <source>
        <strain evidence="3">cv. G1812</strain>
    </source>
</reference>
<gene>
    <name evidence="2" type="primary">LOC125520422</name>
</gene>
<keyword evidence="3" id="KW-1185">Reference proteome</keyword>
<feature type="region of interest" description="Disordered" evidence="1">
    <location>
        <begin position="1"/>
        <end position="31"/>
    </location>
</feature>
<reference evidence="2" key="2">
    <citation type="submission" date="2018-03" db="EMBL/GenBank/DDBJ databases">
        <title>The Triticum urartu genome reveals the dynamic nature of wheat genome evolution.</title>
        <authorList>
            <person name="Ling H."/>
            <person name="Ma B."/>
            <person name="Shi X."/>
            <person name="Liu H."/>
            <person name="Dong L."/>
            <person name="Sun H."/>
            <person name="Cao Y."/>
            <person name="Gao Q."/>
            <person name="Zheng S."/>
            <person name="Li Y."/>
            <person name="Yu Y."/>
            <person name="Du H."/>
            <person name="Qi M."/>
            <person name="Li Y."/>
            <person name="Yu H."/>
            <person name="Cui Y."/>
            <person name="Wang N."/>
            <person name="Chen C."/>
            <person name="Wu H."/>
            <person name="Zhao Y."/>
            <person name="Zhang J."/>
            <person name="Li Y."/>
            <person name="Zhou W."/>
            <person name="Zhang B."/>
            <person name="Hu W."/>
            <person name="Eijk M."/>
            <person name="Tang J."/>
            <person name="Witsenboer H."/>
            <person name="Zhao S."/>
            <person name="Li Z."/>
            <person name="Zhang A."/>
            <person name="Wang D."/>
            <person name="Liang C."/>
        </authorList>
    </citation>
    <scope>NUCLEOTIDE SEQUENCE [LARGE SCALE GENOMIC DNA]</scope>
    <source>
        <strain evidence="2">cv. G1812</strain>
    </source>
</reference>
<feature type="compositionally biased region" description="Basic residues" evidence="1">
    <location>
        <begin position="157"/>
        <end position="171"/>
    </location>
</feature>